<accession>F0EP60</accession>
<dbReference type="InterPro" id="IPR050490">
    <property type="entry name" value="Bact_solute-bd_prot1"/>
</dbReference>
<dbReference type="SUPFAM" id="SSF53850">
    <property type="entry name" value="Periplasmic binding protein-like II"/>
    <property type="match status" value="1"/>
</dbReference>
<protein>
    <submittedName>
        <fullName evidence="2">ABC transporter, solute-binding protein</fullName>
    </submittedName>
</protein>
<evidence type="ECO:0000256" key="1">
    <source>
        <dbReference type="SAM" id="SignalP"/>
    </source>
</evidence>
<dbReference type="HOGENOM" id="CLU_030564_0_0_9"/>
<dbReference type="RefSeq" id="WP_005237319.1">
    <property type="nucleotide sequence ID" value="NZ_GL872323.1"/>
</dbReference>
<evidence type="ECO:0000313" key="2">
    <source>
        <dbReference type="EMBL" id="EGC68085.1"/>
    </source>
</evidence>
<feature type="chain" id="PRO_5039513782" evidence="1">
    <location>
        <begin position="21"/>
        <end position="508"/>
    </location>
</feature>
<dbReference type="EMBL" id="AEWT01000031">
    <property type="protein sequence ID" value="EGC68085.1"/>
    <property type="molecule type" value="Genomic_DNA"/>
</dbReference>
<dbReference type="PROSITE" id="PS51257">
    <property type="entry name" value="PROKAR_LIPOPROTEIN"/>
    <property type="match status" value="1"/>
</dbReference>
<dbReference type="Proteomes" id="UP000004835">
    <property type="component" value="Unassembled WGS sequence"/>
</dbReference>
<keyword evidence="1" id="KW-0732">Signal</keyword>
<dbReference type="Gene3D" id="3.40.190.10">
    <property type="entry name" value="Periplasmic binding protein-like II"/>
    <property type="match status" value="1"/>
</dbReference>
<gene>
    <name evidence="2" type="ORF">HMPREF9087_3202</name>
</gene>
<evidence type="ECO:0000313" key="3">
    <source>
        <dbReference type="Proteomes" id="UP000004835"/>
    </source>
</evidence>
<sequence length="508" mass="58466">MKKSKIVRSVCLFSSLFLLGACSNSNDPDTTESGNHVTSDEEGDLAWQEEEIDLVFASRYYGEENSENPMWLNIEKFMEKYPNINVIRDAQFANGENGNFEQLEMLNARAQDNDLPDIYFSPMSAEVYDREFTLDLTPYLEADDEAQWISDNAMEFLRTHDGEEIYGLAWQSVSQYVLVNTRLLRENNLSIPDYNWSYEEYEELRSEIAVLTANSPIFPGVVGFGEIGPNYFDDIPNGWKGFNIETERWDLASATNFGEYYERFAREAIEGLHFYDLSEEERVAKVGNLSWAFGDGLQVLESGWLWALSGDVSELIETRDMEIDIYPMPTAPRGETYIPGYYDTFSISSQLEDDPVKAQAAFELLKWLTYGEEGLLSRWALIDEYSGLPEDAPLRAEDRLMDFIQGWPITTNPTVLANHPLVKGFDEESGLANYNFAAFKEEAFQQQLSNPVAYPRQMPGFSNVQGDVDPWEIMHQIKDEGVRYSDIASEWDRRINEQIEEYLRQYNR</sequence>
<comment type="caution">
    <text evidence="2">The sequence shown here is derived from an EMBL/GenBank/DDBJ whole genome shotgun (WGS) entry which is preliminary data.</text>
</comment>
<name>F0EP60_ENTCA</name>
<proteinExistence type="predicted"/>
<dbReference type="AlphaFoldDB" id="F0EP60"/>
<feature type="signal peptide" evidence="1">
    <location>
        <begin position="1"/>
        <end position="20"/>
    </location>
</feature>
<dbReference type="PANTHER" id="PTHR43649">
    <property type="entry name" value="ARABINOSE-BINDING PROTEIN-RELATED"/>
    <property type="match status" value="1"/>
</dbReference>
<organism evidence="2 3">
    <name type="scientific">Enterococcus casseliflavus ATCC 12755</name>
    <dbReference type="NCBI Taxonomy" id="888066"/>
    <lineage>
        <taxon>Bacteria</taxon>
        <taxon>Bacillati</taxon>
        <taxon>Bacillota</taxon>
        <taxon>Bacilli</taxon>
        <taxon>Lactobacillales</taxon>
        <taxon>Enterococcaceae</taxon>
        <taxon>Enterococcus</taxon>
    </lineage>
</organism>
<reference evidence="2 3" key="1">
    <citation type="submission" date="2011-01" db="EMBL/GenBank/DDBJ databases">
        <authorList>
            <person name="Muzny D."/>
            <person name="Qin X."/>
            <person name="Deng J."/>
            <person name="Jiang H."/>
            <person name="Liu Y."/>
            <person name="Qu J."/>
            <person name="Song X.-Z."/>
            <person name="Zhang L."/>
            <person name="Thornton R."/>
            <person name="Coyle M."/>
            <person name="Francisco L."/>
            <person name="Jackson L."/>
            <person name="Javaid M."/>
            <person name="Korchina V."/>
            <person name="Kovar C."/>
            <person name="Mata R."/>
            <person name="Mathew T."/>
            <person name="Ngo R."/>
            <person name="Nguyen L."/>
            <person name="Nguyen N."/>
            <person name="Okwuonu G."/>
            <person name="Ongeri F."/>
            <person name="Pham C."/>
            <person name="Simmons D."/>
            <person name="Wilczek-Boney K."/>
            <person name="Hale W."/>
            <person name="Jakkamsetti A."/>
            <person name="Pham P."/>
            <person name="Ruth R."/>
            <person name="San Lucas F."/>
            <person name="Warren J."/>
            <person name="Zhang J."/>
            <person name="Zhao Z."/>
            <person name="Zhou C."/>
            <person name="Zhu D."/>
            <person name="Lee S."/>
            <person name="Bess C."/>
            <person name="Blankenburg K."/>
            <person name="Forbes L."/>
            <person name="Fu Q."/>
            <person name="Gubbala S."/>
            <person name="Hirani K."/>
            <person name="Jayaseelan J.C."/>
            <person name="Lara F."/>
            <person name="Munidasa M."/>
            <person name="Palculict T."/>
            <person name="Patil S."/>
            <person name="Pu L.-L."/>
            <person name="Saada N."/>
            <person name="Tang L."/>
            <person name="Weissenberger G."/>
            <person name="Zhu Y."/>
            <person name="Hemphill L."/>
            <person name="Shang Y."/>
            <person name="Youmans B."/>
            <person name="Ayvaz T."/>
            <person name="Ross M."/>
            <person name="Santibanez J."/>
            <person name="Aqrawi P."/>
            <person name="Gross S."/>
            <person name="Joshi V."/>
            <person name="Fowler G."/>
            <person name="Nazareth L."/>
            <person name="Reid J."/>
            <person name="Worley K."/>
            <person name="Petrosino J."/>
            <person name="Highlander S."/>
            <person name="Gibbs R."/>
        </authorList>
    </citation>
    <scope>NUCLEOTIDE SEQUENCE [LARGE SCALE GENOMIC DNA]</scope>
    <source>
        <strain evidence="2 3">ATCC 12755</strain>
    </source>
</reference>